<sequence length="361" mass="41640">MRNIKEAQFLRRIKFDLSQRDTNLWCEYHETHGHRTGDCRHLREVVATLLKNGHLREFLSDWAKNNYSRNRDNAEPSKIGADPPRLTISMIFGGNEINSVTFSVAKKTKVSVTHIKRFWEVSKDDITFKEEDADGFLLQHHDAVVISLNIIDFKIKHVLVDLGSSANINKWRVLELAKLTGSIIPATKLLARFNLASVTTRGEILLPTNAEGVTKTTLFDVVDDDMGYNIILGRPWLHEMKAVLSTYHQLLKFLTIEGIKQIIGDQLSIREMNAVLISSSKGKNSTHRNYRNRRILPNQVKMTNGRSRRNPTRYQDIFRYHKRQMRPSPLQKNSNKWLCSKNSWRENFTWGKDSTPSSGLD</sequence>
<keyword evidence="1" id="KW-1185">Reference proteome</keyword>
<reference evidence="1" key="1">
    <citation type="journal article" date="2014" name="Nat. Commun.">
        <title>The tobacco genome sequence and its comparison with those of tomato and potato.</title>
        <authorList>
            <person name="Sierro N."/>
            <person name="Battey J.N."/>
            <person name="Ouadi S."/>
            <person name="Bakaher N."/>
            <person name="Bovet L."/>
            <person name="Willig A."/>
            <person name="Goepfert S."/>
            <person name="Peitsch M.C."/>
            <person name="Ivanov N.V."/>
        </authorList>
    </citation>
    <scope>NUCLEOTIDE SEQUENCE [LARGE SCALE GENOMIC DNA]</scope>
</reference>
<dbReference type="AlphaFoldDB" id="A0A1S3YWJ7"/>
<dbReference type="OrthoDB" id="2919534at2759"/>
<accession>A0A1S3YWJ7</accession>
<dbReference type="PaxDb" id="4097-A0A1S3YWJ7"/>
<dbReference type="RefSeq" id="XP_016456420.1">
    <property type="nucleotide sequence ID" value="XM_016600934.1"/>
</dbReference>
<dbReference type="Proteomes" id="UP000790787">
    <property type="component" value="Chromosome 2"/>
</dbReference>
<dbReference type="InterPro" id="IPR021109">
    <property type="entry name" value="Peptidase_aspartic_dom_sf"/>
</dbReference>
<protein>
    <submittedName>
        <fullName evidence="2">Uncharacterized protein LOC107780403</fullName>
    </submittedName>
</protein>
<dbReference type="Gene3D" id="2.40.70.10">
    <property type="entry name" value="Acid Proteases"/>
    <property type="match status" value="1"/>
</dbReference>
<dbReference type="PANTHER" id="PTHR33240:SF8">
    <property type="entry name" value="OS03G0439900 PROTEIN"/>
    <property type="match status" value="1"/>
</dbReference>
<evidence type="ECO:0000313" key="2">
    <source>
        <dbReference type="RefSeq" id="XP_016456420.1"/>
    </source>
</evidence>
<gene>
    <name evidence="2" type="primary">LOC107780403</name>
</gene>
<reference evidence="2" key="2">
    <citation type="submission" date="2025-08" db="UniProtKB">
        <authorList>
            <consortium name="RefSeq"/>
        </authorList>
    </citation>
    <scope>IDENTIFICATION</scope>
    <source>
        <tissue evidence="2">Leaf</tissue>
    </source>
</reference>
<dbReference type="PANTHER" id="PTHR33240">
    <property type="entry name" value="OS08G0508500 PROTEIN"/>
    <property type="match status" value="1"/>
</dbReference>
<dbReference type="CDD" id="cd00303">
    <property type="entry name" value="retropepsin_like"/>
    <property type="match status" value="1"/>
</dbReference>
<organism evidence="1 2">
    <name type="scientific">Nicotiana tabacum</name>
    <name type="common">Common tobacco</name>
    <dbReference type="NCBI Taxonomy" id="4097"/>
    <lineage>
        <taxon>Eukaryota</taxon>
        <taxon>Viridiplantae</taxon>
        <taxon>Streptophyta</taxon>
        <taxon>Embryophyta</taxon>
        <taxon>Tracheophyta</taxon>
        <taxon>Spermatophyta</taxon>
        <taxon>Magnoliopsida</taxon>
        <taxon>eudicotyledons</taxon>
        <taxon>Gunneridae</taxon>
        <taxon>Pentapetalae</taxon>
        <taxon>asterids</taxon>
        <taxon>lamiids</taxon>
        <taxon>Solanales</taxon>
        <taxon>Solanaceae</taxon>
        <taxon>Nicotianoideae</taxon>
        <taxon>Nicotianeae</taxon>
        <taxon>Nicotiana</taxon>
    </lineage>
</organism>
<name>A0A1S3YWJ7_TOBAC</name>
<dbReference type="KEGG" id="nta:107780403"/>
<proteinExistence type="predicted"/>
<dbReference type="GeneID" id="107780403"/>
<evidence type="ECO:0000313" key="1">
    <source>
        <dbReference type="Proteomes" id="UP000790787"/>
    </source>
</evidence>